<evidence type="ECO:0000313" key="3">
    <source>
        <dbReference type="Proteomes" id="UP000183063"/>
    </source>
</evidence>
<name>A0A1H8SBB9_9HYPH</name>
<protein>
    <submittedName>
        <fullName evidence="1">Uncharacterized protein</fullName>
    </submittedName>
</protein>
<evidence type="ECO:0000313" key="4">
    <source>
        <dbReference type="Proteomes" id="UP000198939"/>
    </source>
</evidence>
<dbReference type="RefSeq" id="WP_072379104.1">
    <property type="nucleotide sequence ID" value="NZ_FNXB01000032.1"/>
</dbReference>
<dbReference type="EMBL" id="FNXB01000032">
    <property type="protein sequence ID" value="SEI12061.1"/>
    <property type="molecule type" value="Genomic_DNA"/>
</dbReference>
<evidence type="ECO:0000313" key="2">
    <source>
        <dbReference type="EMBL" id="SEO75654.1"/>
    </source>
</evidence>
<evidence type="ECO:0000313" key="1">
    <source>
        <dbReference type="EMBL" id="SEI12061.1"/>
    </source>
</evidence>
<dbReference type="AlphaFoldDB" id="A0A1H8SBB9"/>
<dbReference type="EMBL" id="FOCV01000024">
    <property type="protein sequence ID" value="SEO75654.1"/>
    <property type="molecule type" value="Genomic_DNA"/>
</dbReference>
<dbReference type="OrthoDB" id="8389895at2"/>
<reference evidence="2 4" key="1">
    <citation type="submission" date="2016-10" db="EMBL/GenBank/DDBJ databases">
        <authorList>
            <person name="Varghese N."/>
            <person name="Submissions S."/>
        </authorList>
    </citation>
    <scope>NUCLEOTIDE SEQUENCE [LARGE SCALE GENOMIC DNA]</scope>
    <source>
        <strain evidence="2 4">CGMCC 1.7071</strain>
    </source>
</reference>
<proteinExistence type="predicted"/>
<organism evidence="1 3">
    <name type="scientific">Rhizobium tibeticum</name>
    <dbReference type="NCBI Taxonomy" id="501024"/>
    <lineage>
        <taxon>Bacteria</taxon>
        <taxon>Pseudomonadati</taxon>
        <taxon>Pseudomonadota</taxon>
        <taxon>Alphaproteobacteria</taxon>
        <taxon>Hyphomicrobiales</taxon>
        <taxon>Rhizobiaceae</taxon>
        <taxon>Rhizobium/Agrobacterium group</taxon>
        <taxon>Rhizobium</taxon>
    </lineage>
</organism>
<reference evidence="3" key="2">
    <citation type="submission" date="2016-10" db="EMBL/GenBank/DDBJ databases">
        <authorList>
            <person name="Wibberg D."/>
        </authorList>
    </citation>
    <scope>NUCLEOTIDE SEQUENCE [LARGE SCALE GENOMIC DNA]</scope>
</reference>
<dbReference type="Proteomes" id="UP000183063">
    <property type="component" value="Unassembled WGS sequence"/>
</dbReference>
<gene>
    <name evidence="1" type="ORF">RTCCBAU85039_4748</name>
    <name evidence="2" type="ORF">SAMN05216228_102411</name>
</gene>
<dbReference type="Proteomes" id="UP000198939">
    <property type="component" value="Unassembled WGS sequence"/>
</dbReference>
<keyword evidence="4" id="KW-1185">Reference proteome</keyword>
<reference evidence="1" key="3">
    <citation type="submission" date="2016-10" db="EMBL/GenBank/DDBJ databases">
        <authorList>
            <person name="de Groot N.N."/>
        </authorList>
    </citation>
    <scope>NUCLEOTIDE SEQUENCE [LARGE SCALE GENOMIC DNA]</scope>
    <source>
        <strain evidence="1">CCBAU85039</strain>
    </source>
</reference>
<accession>A0A1H8SBB9</accession>
<sequence>MTKQQDSEFRLMSEAVQAWYRFYEAPPDDRASRVLRTAAIDLYNEGYKTAEDIAFVLIGTYVGICSTKINAPTSASVH</sequence>